<keyword evidence="1" id="KW-0812">Transmembrane</keyword>
<dbReference type="AlphaFoldDB" id="A0A221MHG1"/>
<dbReference type="KEGG" id="vne:CFK40_19920"/>
<gene>
    <name evidence="3" type="ORF">CFK40_19920</name>
</gene>
<name>A0A221MHG1_9BACI</name>
<feature type="transmembrane region" description="Helical" evidence="1">
    <location>
        <begin position="53"/>
        <end position="74"/>
    </location>
</feature>
<keyword evidence="1" id="KW-0472">Membrane</keyword>
<dbReference type="OrthoDB" id="5702018at2"/>
<dbReference type="InterPro" id="IPR009597">
    <property type="entry name" value="DUF1206"/>
</dbReference>
<proteinExistence type="predicted"/>
<evidence type="ECO:0000313" key="4">
    <source>
        <dbReference type="Proteomes" id="UP000204391"/>
    </source>
</evidence>
<evidence type="ECO:0000259" key="2">
    <source>
        <dbReference type="Pfam" id="PF06724"/>
    </source>
</evidence>
<sequence length="180" mass="19513">MYYWVVTSSIKIFDLGGVVDIGLGVSFAILAINSGQTGNSKQFWMGKIIDMPLGRLAIGITGASIFVFAFIQVINDIRGSFTKKLNASQMKQKEWIFTKLIGRIGFISRGITFGVLGGFFIHSGWTAESSQANGIDGALAQIAQEPCGQVLLGIVPLGLFLYGIFEVLEGKNRNIKVSEK</sequence>
<feature type="transmembrane region" description="Helical" evidence="1">
    <location>
        <begin position="12"/>
        <end position="33"/>
    </location>
</feature>
<feature type="domain" description="DUF1206" evidence="2">
    <location>
        <begin position="104"/>
        <end position="171"/>
    </location>
</feature>
<keyword evidence="4" id="KW-1185">Reference proteome</keyword>
<evidence type="ECO:0000256" key="1">
    <source>
        <dbReference type="SAM" id="Phobius"/>
    </source>
</evidence>
<dbReference type="EMBL" id="CP022437">
    <property type="protein sequence ID" value="ASN07103.1"/>
    <property type="molecule type" value="Genomic_DNA"/>
</dbReference>
<reference evidence="3 4" key="1">
    <citation type="journal article" date="2003" name="Int. J. Syst. Evol. Microbiol.">
        <title>Virgibacillus carmonensis sp. nov., Virgibacillus necropolis sp. nov. and Virgibacillus picturae sp. nov., three novel species isolated from deteriorated mural paintings, transfer of the species of the genus salibacillus to Virgibacillus, as Virgibacillus marismortui comb. nov. and Virgibacillus salexigens comb. nov., and emended description of the genus Virgibacillus.</title>
        <authorList>
            <person name="Heyrman J."/>
            <person name="Logan N.A."/>
            <person name="Busse H.J."/>
            <person name="Balcaen A."/>
            <person name="Lebbe L."/>
            <person name="Rodriguez-Diaz M."/>
            <person name="Swings J."/>
            <person name="De Vos P."/>
        </authorList>
    </citation>
    <scope>NUCLEOTIDE SEQUENCE [LARGE SCALE GENOMIC DNA]</scope>
    <source>
        <strain evidence="3 4">LMG 19488</strain>
    </source>
</reference>
<evidence type="ECO:0000313" key="3">
    <source>
        <dbReference type="EMBL" id="ASN07103.1"/>
    </source>
</evidence>
<organism evidence="3 4">
    <name type="scientific">Virgibacillus necropolis</name>
    <dbReference type="NCBI Taxonomy" id="163877"/>
    <lineage>
        <taxon>Bacteria</taxon>
        <taxon>Bacillati</taxon>
        <taxon>Bacillota</taxon>
        <taxon>Bacilli</taxon>
        <taxon>Bacillales</taxon>
        <taxon>Bacillaceae</taxon>
        <taxon>Virgibacillus</taxon>
    </lineage>
</organism>
<feature type="transmembrane region" description="Helical" evidence="1">
    <location>
        <begin position="100"/>
        <end position="121"/>
    </location>
</feature>
<protein>
    <recommendedName>
        <fullName evidence="2">DUF1206 domain-containing protein</fullName>
    </recommendedName>
</protein>
<accession>A0A221MHG1</accession>
<dbReference type="RefSeq" id="WP_089534097.1">
    <property type="nucleotide sequence ID" value="NZ_CP022437.1"/>
</dbReference>
<dbReference type="Pfam" id="PF06724">
    <property type="entry name" value="DUF1206"/>
    <property type="match status" value="1"/>
</dbReference>
<feature type="transmembrane region" description="Helical" evidence="1">
    <location>
        <begin position="150"/>
        <end position="168"/>
    </location>
</feature>
<keyword evidence="1" id="KW-1133">Transmembrane helix</keyword>
<dbReference type="Proteomes" id="UP000204391">
    <property type="component" value="Chromosome"/>
</dbReference>